<comment type="caution">
    <text evidence="4">The sequence shown here is derived from an EMBL/GenBank/DDBJ whole genome shotgun (WGS) entry which is preliminary data.</text>
</comment>
<reference evidence="4 5" key="1">
    <citation type="submission" date="2021-04" db="EMBL/GenBank/DDBJ databases">
        <title>Chitinophaga sp. nov., isolated from the rhizosphere soil.</title>
        <authorList>
            <person name="He S."/>
        </authorList>
    </citation>
    <scope>NUCLEOTIDE SEQUENCE [LARGE SCALE GENOMIC DNA]</scope>
    <source>
        <strain evidence="4 5">2R12</strain>
    </source>
</reference>
<evidence type="ECO:0000259" key="3">
    <source>
        <dbReference type="Pfam" id="PF22124"/>
    </source>
</evidence>
<dbReference type="PIRSF" id="PIRSF007663">
    <property type="entry name" value="UCP007663"/>
    <property type="match status" value="1"/>
</dbReference>
<keyword evidence="5" id="KW-1185">Reference proteome</keyword>
<feature type="domain" description="Glycosyl hydrolase family 95 N-terminal" evidence="1">
    <location>
        <begin position="38"/>
        <end position="267"/>
    </location>
</feature>
<dbReference type="InterPro" id="IPR027414">
    <property type="entry name" value="GH95_N_dom"/>
</dbReference>
<dbReference type="InterPro" id="IPR049053">
    <property type="entry name" value="AFCA-like_C"/>
</dbReference>
<feature type="domain" description="Alpha fucosidase A-like C-terminal" evidence="2">
    <location>
        <begin position="727"/>
        <end position="813"/>
    </location>
</feature>
<dbReference type="InterPro" id="IPR012341">
    <property type="entry name" value="6hp_glycosidase-like_sf"/>
</dbReference>
<dbReference type="EMBL" id="JAGTXB010000015">
    <property type="protein sequence ID" value="MBS0030538.1"/>
    <property type="molecule type" value="Genomic_DNA"/>
</dbReference>
<dbReference type="Gene3D" id="1.50.10.10">
    <property type="match status" value="1"/>
</dbReference>
<accession>A0ABS5J656</accession>
<proteinExistence type="predicted"/>
<protein>
    <submittedName>
        <fullName evidence="4">Glycoside hydrolase family 95 protein</fullName>
    </submittedName>
</protein>
<feature type="domain" description="Glycosyl hydrolase family 95 catalytic" evidence="3">
    <location>
        <begin position="295"/>
        <end position="710"/>
    </location>
</feature>
<dbReference type="SUPFAM" id="SSF48208">
    <property type="entry name" value="Six-hairpin glycosidases"/>
    <property type="match status" value="1"/>
</dbReference>
<evidence type="ECO:0000259" key="1">
    <source>
        <dbReference type="Pfam" id="PF14498"/>
    </source>
</evidence>
<dbReference type="Pfam" id="PF14498">
    <property type="entry name" value="Glyco_hyd_65N_2"/>
    <property type="match status" value="1"/>
</dbReference>
<name>A0ABS5J656_9BACT</name>
<evidence type="ECO:0000313" key="4">
    <source>
        <dbReference type="EMBL" id="MBS0030538.1"/>
    </source>
</evidence>
<dbReference type="PANTHER" id="PTHR31084:SF0">
    <property type="entry name" value="ALPHA-L-FUCOSIDASE 2"/>
    <property type="match status" value="1"/>
</dbReference>
<dbReference type="Pfam" id="PF22124">
    <property type="entry name" value="Glyco_hydro_95_cat"/>
    <property type="match status" value="1"/>
</dbReference>
<evidence type="ECO:0000259" key="2">
    <source>
        <dbReference type="Pfam" id="PF21307"/>
    </source>
</evidence>
<gene>
    <name evidence="4" type="ORF">KE626_24640</name>
</gene>
<organism evidence="4 5">
    <name type="scientific">Chitinophaga hostae</name>
    <dbReference type="NCBI Taxonomy" id="2831022"/>
    <lineage>
        <taxon>Bacteria</taxon>
        <taxon>Pseudomonadati</taxon>
        <taxon>Bacteroidota</taxon>
        <taxon>Chitinophagia</taxon>
        <taxon>Chitinophagales</taxon>
        <taxon>Chitinophagaceae</taxon>
        <taxon>Chitinophaga</taxon>
    </lineage>
</organism>
<dbReference type="InterPro" id="IPR054363">
    <property type="entry name" value="GH95_cat"/>
</dbReference>
<dbReference type="InterPro" id="IPR008928">
    <property type="entry name" value="6-hairpin_glycosidase_sf"/>
</dbReference>
<dbReference type="GO" id="GO:0016787">
    <property type="term" value="F:hydrolase activity"/>
    <property type="evidence" value="ECO:0007669"/>
    <property type="project" value="UniProtKB-KW"/>
</dbReference>
<dbReference type="PANTHER" id="PTHR31084">
    <property type="entry name" value="ALPHA-L-FUCOSIDASE 2"/>
    <property type="match status" value="1"/>
</dbReference>
<dbReference type="InterPro" id="IPR016518">
    <property type="entry name" value="Alpha-L-fucosidase"/>
</dbReference>
<dbReference type="RefSeq" id="WP_211975677.1">
    <property type="nucleotide sequence ID" value="NZ_CBFHAM010000013.1"/>
</dbReference>
<dbReference type="Pfam" id="PF21307">
    <property type="entry name" value="Glyco_hydro_95_C"/>
    <property type="match status" value="1"/>
</dbReference>
<sequence length="820" mass="91013">MLRINLTLKNFTLVFFSSLTGWLLNAGEVCAQKKNLQLWYRSPAKEWIEALPVGNGAFGAMVFGGIGSDRLQLNDITVWSGDPQPAADRKDAYKFLDTIRAAIRQEQYKEAQDLTARYMTSSAPYYSSYQTLGDIFLHYKTPATATGSYKRWLDIGQALAGETFSQSGTRYNRETFSSAPDSVLVHHLEAAGNAPIEVSILLNRKEKSLTRFEAPNKLVMTGNTGATLEFEVQLAVITDGVVDGGGDSLTVRNARELTIYVTAGTSYLPDYNKGFKGEHPHGKVARRLQHAMGKGYNRLRADHIADYKKFFDRVQINLGAAADSLSTDERLKAYGDGKNDPGFAALFYQYGRYLLISSSRPGNPLPSNSQGIWGDGFDLPWKCDYKSNINYQMNYWPAEPTNLGELHEPMIRMTAALVAPGSKTAQAYFGPGTPGWYYGYTTNGWGWTSPGAALPWGVFAGGSGWACQHLWEHYAFGRDINYLKRIYPILKGAAEFYLATMITDNEGHLVTSPSTSPENNFITDNKQKSNVTEGATMEKAIIWDLFDNLAIASRVLHTDEAFRKKVIAARDNISPLRIGKAGQLEEWNKDWDLNSDDPHHRHVSHLFPLHPGHQVTVFKTPDLAAAARRTLELRGDDGTGWSIAWKENFWARLRDGDHAHRLLSYQLRPTTQLKTIMADAGGTYPNLFDAHPPFQIDGNFGAVSGITEMLLQSHETYTTKDSTYGYVIDILPALPAAWPNGAVKGLHARGGFEVDINWRNGRLTDFSIRSASGEPCKIRTAIPVSINNNSKSGTSVRGSYMYELPAQKGKTYRGMASPNK</sequence>
<dbReference type="Proteomes" id="UP000676386">
    <property type="component" value="Unassembled WGS sequence"/>
</dbReference>
<keyword evidence="4" id="KW-0378">Hydrolase</keyword>
<evidence type="ECO:0000313" key="5">
    <source>
        <dbReference type="Proteomes" id="UP000676386"/>
    </source>
</evidence>